<gene>
    <name evidence="1" type="ORF">C3942_00705</name>
</gene>
<keyword evidence="2" id="KW-1185">Reference proteome</keyword>
<proteinExistence type="predicted"/>
<accession>A0A2S5TL12</accession>
<protein>
    <submittedName>
        <fullName evidence="1">Uncharacterized protein</fullName>
    </submittedName>
</protein>
<dbReference type="Proteomes" id="UP000238220">
    <property type="component" value="Unassembled WGS sequence"/>
</dbReference>
<dbReference type="OrthoDB" id="9957232at2"/>
<dbReference type="EMBL" id="PSNW01000001">
    <property type="protein sequence ID" value="PPE75448.1"/>
    <property type="molecule type" value="Genomic_DNA"/>
</dbReference>
<evidence type="ECO:0000313" key="2">
    <source>
        <dbReference type="Proteomes" id="UP000238220"/>
    </source>
</evidence>
<reference evidence="1 2" key="1">
    <citation type="submission" date="2018-02" db="EMBL/GenBank/DDBJ databases">
        <title>Genome sequencing of Solimonas sp. HR-BB.</title>
        <authorList>
            <person name="Lee Y."/>
            <person name="Jeon C.O."/>
        </authorList>
    </citation>
    <scope>NUCLEOTIDE SEQUENCE [LARGE SCALE GENOMIC DNA]</scope>
    <source>
        <strain evidence="1 2">HR-BB</strain>
    </source>
</reference>
<evidence type="ECO:0000313" key="1">
    <source>
        <dbReference type="EMBL" id="PPE75448.1"/>
    </source>
</evidence>
<dbReference type="RefSeq" id="WP_104228414.1">
    <property type="nucleotide sequence ID" value="NZ_PSNW01000001.1"/>
</dbReference>
<name>A0A2S5TL12_9GAMM</name>
<sequence>MRLAADNREQLLRDLEESEAKAWDSLSRYKFFMFGYHAADVVKLNRRLGLKRPNPFAVLVNTARDRR</sequence>
<organism evidence="1 2">
    <name type="scientific">Solimonas fluminis</name>
    <dbReference type="NCBI Taxonomy" id="2086571"/>
    <lineage>
        <taxon>Bacteria</taxon>
        <taxon>Pseudomonadati</taxon>
        <taxon>Pseudomonadota</taxon>
        <taxon>Gammaproteobacteria</taxon>
        <taxon>Nevskiales</taxon>
        <taxon>Nevskiaceae</taxon>
        <taxon>Solimonas</taxon>
    </lineage>
</organism>
<comment type="caution">
    <text evidence="1">The sequence shown here is derived from an EMBL/GenBank/DDBJ whole genome shotgun (WGS) entry which is preliminary data.</text>
</comment>
<dbReference type="AlphaFoldDB" id="A0A2S5TL12"/>